<gene>
    <name evidence="2" type="ORF">AOQ84DRAFT_357243</name>
</gene>
<accession>A0A8E2EPY9</accession>
<reference evidence="2 3" key="1">
    <citation type="journal article" date="2016" name="Nat. Commun.">
        <title>Ectomycorrhizal ecology is imprinted in the genome of the dominant symbiotic fungus Cenococcum geophilum.</title>
        <authorList>
            <consortium name="DOE Joint Genome Institute"/>
            <person name="Peter M."/>
            <person name="Kohler A."/>
            <person name="Ohm R.A."/>
            <person name="Kuo A."/>
            <person name="Krutzmann J."/>
            <person name="Morin E."/>
            <person name="Arend M."/>
            <person name="Barry K.W."/>
            <person name="Binder M."/>
            <person name="Choi C."/>
            <person name="Clum A."/>
            <person name="Copeland A."/>
            <person name="Grisel N."/>
            <person name="Haridas S."/>
            <person name="Kipfer T."/>
            <person name="LaButti K."/>
            <person name="Lindquist E."/>
            <person name="Lipzen A."/>
            <person name="Maire R."/>
            <person name="Meier B."/>
            <person name="Mihaltcheva S."/>
            <person name="Molinier V."/>
            <person name="Murat C."/>
            <person name="Poggeler S."/>
            <person name="Quandt C.A."/>
            <person name="Sperisen C."/>
            <person name="Tritt A."/>
            <person name="Tisserant E."/>
            <person name="Crous P.W."/>
            <person name="Henrissat B."/>
            <person name="Nehls U."/>
            <person name="Egli S."/>
            <person name="Spatafora J.W."/>
            <person name="Grigoriev I.V."/>
            <person name="Martin F.M."/>
        </authorList>
    </citation>
    <scope>NUCLEOTIDE SEQUENCE [LARGE SCALE GENOMIC DNA]</scope>
    <source>
        <strain evidence="2 3">CBS 207.34</strain>
    </source>
</reference>
<feature type="compositionally biased region" description="Basic and acidic residues" evidence="1">
    <location>
        <begin position="13"/>
        <end position="23"/>
    </location>
</feature>
<protein>
    <recommendedName>
        <fullName evidence="4">Phosphoglycerate mutase family protein</fullName>
    </recommendedName>
</protein>
<evidence type="ECO:0000313" key="2">
    <source>
        <dbReference type="EMBL" id="OCL02746.1"/>
    </source>
</evidence>
<evidence type="ECO:0008006" key="4">
    <source>
        <dbReference type="Google" id="ProtNLM"/>
    </source>
</evidence>
<keyword evidence="3" id="KW-1185">Reference proteome</keyword>
<evidence type="ECO:0000313" key="3">
    <source>
        <dbReference type="Proteomes" id="UP000250140"/>
    </source>
</evidence>
<feature type="region of interest" description="Disordered" evidence="1">
    <location>
        <begin position="1"/>
        <end position="29"/>
    </location>
</feature>
<dbReference type="OrthoDB" id="425925at2759"/>
<evidence type="ECO:0000256" key="1">
    <source>
        <dbReference type="SAM" id="MobiDB-lite"/>
    </source>
</evidence>
<dbReference type="EMBL" id="KV750885">
    <property type="protein sequence ID" value="OCL02746.1"/>
    <property type="molecule type" value="Genomic_DNA"/>
</dbReference>
<organism evidence="2 3">
    <name type="scientific">Glonium stellatum</name>
    <dbReference type="NCBI Taxonomy" id="574774"/>
    <lineage>
        <taxon>Eukaryota</taxon>
        <taxon>Fungi</taxon>
        <taxon>Dikarya</taxon>
        <taxon>Ascomycota</taxon>
        <taxon>Pezizomycotina</taxon>
        <taxon>Dothideomycetes</taxon>
        <taxon>Pleosporomycetidae</taxon>
        <taxon>Gloniales</taxon>
        <taxon>Gloniaceae</taxon>
        <taxon>Glonium</taxon>
    </lineage>
</organism>
<dbReference type="AlphaFoldDB" id="A0A8E2EPY9"/>
<sequence length="180" mass="19198">MAKTSSPTIYMIRHGEKPPKDANGDDVNGLSAQGITRAEGLRQVFGTSSQYNIGYILAEHPKKDGSRARPFETVSPLASELGLVVDTSISRDNASDVAKAAKACTGPGNVLICWEHGQLADIAAAIGVEKYAKKTGLHGKVEYPGDRFDLIWTIKEPYVEIDSVASEAVPGLDDGLANEK</sequence>
<proteinExistence type="predicted"/>
<dbReference type="Proteomes" id="UP000250140">
    <property type="component" value="Unassembled WGS sequence"/>
</dbReference>
<name>A0A8E2EPY9_9PEZI</name>